<dbReference type="eggNOG" id="KOG1453">
    <property type="taxonomic scope" value="Eukaryota"/>
</dbReference>
<keyword evidence="1" id="KW-0343">GTPase activation</keyword>
<feature type="region of interest" description="Disordered" evidence="4">
    <location>
        <begin position="259"/>
        <end position="312"/>
    </location>
</feature>
<dbReference type="HOGENOM" id="CLU_017132_0_0_1"/>
<dbReference type="GeneID" id="20677195"/>
<dbReference type="RefSeq" id="XP_009546950.1">
    <property type="nucleotide sequence ID" value="XM_009548655.1"/>
</dbReference>
<evidence type="ECO:0000313" key="7">
    <source>
        <dbReference type="EMBL" id="ETW80482.1"/>
    </source>
</evidence>
<evidence type="ECO:0000259" key="5">
    <source>
        <dbReference type="PROSITE" id="PS50081"/>
    </source>
</evidence>
<dbReference type="InterPro" id="IPR002219">
    <property type="entry name" value="PKC_DAG/PE"/>
</dbReference>
<evidence type="ECO:0000256" key="4">
    <source>
        <dbReference type="SAM" id="MobiDB-lite"/>
    </source>
</evidence>
<evidence type="ECO:0000256" key="3">
    <source>
        <dbReference type="ARBA" id="ARBA00022833"/>
    </source>
</evidence>
<dbReference type="Gene3D" id="1.10.555.10">
    <property type="entry name" value="Rho GTPase activation protein"/>
    <property type="match status" value="1"/>
</dbReference>
<gene>
    <name evidence="7" type="ORF">HETIRDRAFT_46540</name>
</gene>
<dbReference type="FunCoup" id="W4K3U6">
    <property type="interactions" value="287"/>
</dbReference>
<dbReference type="InterPro" id="IPR046349">
    <property type="entry name" value="C1-like_sf"/>
</dbReference>
<dbReference type="PROSITE" id="PS50238">
    <property type="entry name" value="RHOGAP"/>
    <property type="match status" value="1"/>
</dbReference>
<evidence type="ECO:0000259" key="6">
    <source>
        <dbReference type="PROSITE" id="PS50238"/>
    </source>
</evidence>
<dbReference type="Pfam" id="PF00620">
    <property type="entry name" value="RhoGAP"/>
    <property type="match status" value="1"/>
</dbReference>
<dbReference type="KEGG" id="hir:HETIRDRAFT_46540"/>
<dbReference type="EMBL" id="KI925459">
    <property type="protein sequence ID" value="ETW80482.1"/>
    <property type="molecule type" value="Genomic_DNA"/>
</dbReference>
<dbReference type="GO" id="GO:0007165">
    <property type="term" value="P:signal transduction"/>
    <property type="evidence" value="ECO:0007669"/>
    <property type="project" value="InterPro"/>
</dbReference>
<sequence>MDASVGYEANAARITVTAPGSTVARPLKHDASDLVTRRLQEALHEASKRGAMHVNLDKEFVQAILMVVEQRKVENAEMKGKLDGMKRASQQYIDGLTVAQGEYDRELRLRRDAEAEVTRLRVLLAGQAARIIAMSNENRKGELHKQITQELSDSLTGLERDVSKLRVERDVTLAEMDELAASSLGDTGDPPANLSRSLTMRLDKLKTQYQRELIPLTDERGALLREVAELKAARDVFLEETTMLNARNEELAQLNALYARRNESSMPDNTEQDTSREKKSGSFDRQRPPMGTIEPSNTVLTTNSLGTDESADSSVYIKVSKTDAEAPPTLRGKLRWPGRLIKETTPSSAVAVPEVEKPMGAKHVFQQISLLRFTRCDYCGDKLWGSQVRCSACSYSVHPRCLNHVVSACTPQAPRRDESASAAPLPPSMFGRDLIEQVRADSKGADRMVPVIVEKCIDAVENSALEYEGIYRKTGGSGQSKIITQLFERGDYASFDLRDQDKFNDICSITSVLKTYFRSLPNPLMTYALHDEFMHASTTREPAAKSAKYADLVSQLPTEHYYTVRLLMLHLHRVYERSDVNLMTARNLGVVFGPTLMRSRDPAAEFSDMAGKALSVEWLVLKAPEIFPPLPNEQH</sequence>
<name>W4K3U6_HETIT</name>
<proteinExistence type="predicted"/>
<evidence type="ECO:0000256" key="1">
    <source>
        <dbReference type="ARBA" id="ARBA00022468"/>
    </source>
</evidence>
<dbReference type="AlphaFoldDB" id="W4K3U6"/>
<dbReference type="STRING" id="747525.W4K3U6"/>
<dbReference type="Proteomes" id="UP000030671">
    <property type="component" value="Unassembled WGS sequence"/>
</dbReference>
<dbReference type="InParanoid" id="W4K3U6"/>
<dbReference type="SUPFAM" id="SSF48350">
    <property type="entry name" value="GTPase activation domain, GAP"/>
    <property type="match status" value="1"/>
</dbReference>
<dbReference type="SMART" id="SM00324">
    <property type="entry name" value="RhoGAP"/>
    <property type="match status" value="1"/>
</dbReference>
<dbReference type="CDD" id="cd00159">
    <property type="entry name" value="RhoGAP"/>
    <property type="match status" value="1"/>
</dbReference>
<evidence type="ECO:0000313" key="8">
    <source>
        <dbReference type="Proteomes" id="UP000030671"/>
    </source>
</evidence>
<dbReference type="GO" id="GO:0005096">
    <property type="term" value="F:GTPase activator activity"/>
    <property type="evidence" value="ECO:0007669"/>
    <property type="project" value="UniProtKB-KW"/>
</dbReference>
<organism evidence="7 8">
    <name type="scientific">Heterobasidion irregulare (strain TC 32-1)</name>
    <dbReference type="NCBI Taxonomy" id="747525"/>
    <lineage>
        <taxon>Eukaryota</taxon>
        <taxon>Fungi</taxon>
        <taxon>Dikarya</taxon>
        <taxon>Basidiomycota</taxon>
        <taxon>Agaricomycotina</taxon>
        <taxon>Agaricomycetes</taxon>
        <taxon>Russulales</taxon>
        <taxon>Bondarzewiaceae</taxon>
        <taxon>Heterobasidion</taxon>
        <taxon>Heterobasidion annosum species complex</taxon>
    </lineage>
</organism>
<keyword evidence="3" id="KW-0862">Zinc</keyword>
<dbReference type="PANTHER" id="PTHR46075:SF2">
    <property type="entry name" value="RHO GTPASE ACTIVATING PROTEIN AT 5A, ISOFORM A"/>
    <property type="match status" value="1"/>
</dbReference>
<feature type="domain" description="Rho-GAP" evidence="6">
    <location>
        <begin position="432"/>
        <end position="627"/>
    </location>
</feature>
<dbReference type="InterPro" id="IPR008936">
    <property type="entry name" value="Rho_GTPase_activation_prot"/>
</dbReference>
<dbReference type="OrthoDB" id="79452at2759"/>
<keyword evidence="8" id="KW-1185">Reference proteome</keyword>
<dbReference type="PROSITE" id="PS50081">
    <property type="entry name" value="ZF_DAG_PE_2"/>
    <property type="match status" value="1"/>
</dbReference>
<evidence type="ECO:0008006" key="9">
    <source>
        <dbReference type="Google" id="ProtNLM"/>
    </source>
</evidence>
<dbReference type="InterPro" id="IPR051854">
    <property type="entry name" value="Rho-type_GAP"/>
</dbReference>
<dbReference type="FunFam" id="1.10.555.10:FF:000043">
    <property type="entry name" value="Rho GTPase activator Rga"/>
    <property type="match status" value="1"/>
</dbReference>
<dbReference type="SUPFAM" id="SSF57889">
    <property type="entry name" value="Cysteine-rich domain"/>
    <property type="match status" value="1"/>
</dbReference>
<evidence type="ECO:0000256" key="2">
    <source>
        <dbReference type="ARBA" id="ARBA00022723"/>
    </source>
</evidence>
<dbReference type="SMART" id="SM00109">
    <property type="entry name" value="C1"/>
    <property type="match status" value="1"/>
</dbReference>
<dbReference type="PROSITE" id="PS00479">
    <property type="entry name" value="ZF_DAG_PE_1"/>
    <property type="match status" value="1"/>
</dbReference>
<feature type="domain" description="Phorbol-ester/DAG-type" evidence="5">
    <location>
        <begin position="362"/>
        <end position="409"/>
    </location>
</feature>
<dbReference type="Pfam" id="PF00130">
    <property type="entry name" value="C1_1"/>
    <property type="match status" value="1"/>
</dbReference>
<protein>
    <recommendedName>
        <fullName evidence="9">RhoGAP-domain-containing protein</fullName>
    </recommendedName>
</protein>
<reference evidence="7 8" key="1">
    <citation type="journal article" date="2012" name="New Phytol.">
        <title>Insight into trade-off between wood decay and parasitism from the genome of a fungal forest pathogen.</title>
        <authorList>
            <person name="Olson A."/>
            <person name="Aerts A."/>
            <person name="Asiegbu F."/>
            <person name="Belbahri L."/>
            <person name="Bouzid O."/>
            <person name="Broberg A."/>
            <person name="Canback B."/>
            <person name="Coutinho P.M."/>
            <person name="Cullen D."/>
            <person name="Dalman K."/>
            <person name="Deflorio G."/>
            <person name="van Diepen L.T."/>
            <person name="Dunand C."/>
            <person name="Duplessis S."/>
            <person name="Durling M."/>
            <person name="Gonthier P."/>
            <person name="Grimwood J."/>
            <person name="Fossdal C.G."/>
            <person name="Hansson D."/>
            <person name="Henrissat B."/>
            <person name="Hietala A."/>
            <person name="Himmelstrand K."/>
            <person name="Hoffmeister D."/>
            <person name="Hogberg N."/>
            <person name="James T.Y."/>
            <person name="Karlsson M."/>
            <person name="Kohler A."/>
            <person name="Kues U."/>
            <person name="Lee Y.H."/>
            <person name="Lin Y.C."/>
            <person name="Lind M."/>
            <person name="Lindquist E."/>
            <person name="Lombard V."/>
            <person name="Lucas S."/>
            <person name="Lunden K."/>
            <person name="Morin E."/>
            <person name="Murat C."/>
            <person name="Park J."/>
            <person name="Raffaello T."/>
            <person name="Rouze P."/>
            <person name="Salamov A."/>
            <person name="Schmutz J."/>
            <person name="Solheim H."/>
            <person name="Stahlberg J."/>
            <person name="Velez H."/>
            <person name="de Vries R.P."/>
            <person name="Wiebenga A."/>
            <person name="Woodward S."/>
            <person name="Yakovlev I."/>
            <person name="Garbelotto M."/>
            <person name="Martin F."/>
            <person name="Grigoriev I.V."/>
            <person name="Stenlid J."/>
        </authorList>
    </citation>
    <scope>NUCLEOTIDE SEQUENCE [LARGE SCALE GENOMIC DNA]</scope>
    <source>
        <strain evidence="7 8">TC 32-1</strain>
    </source>
</reference>
<accession>W4K3U6</accession>
<dbReference type="PANTHER" id="PTHR46075">
    <property type="entry name" value="CHIMERIN FAMILY MEMBER"/>
    <property type="match status" value="1"/>
</dbReference>
<dbReference type="GO" id="GO:0046872">
    <property type="term" value="F:metal ion binding"/>
    <property type="evidence" value="ECO:0007669"/>
    <property type="project" value="UniProtKB-KW"/>
</dbReference>
<dbReference type="Gene3D" id="3.30.60.20">
    <property type="match status" value="1"/>
</dbReference>
<keyword evidence="2" id="KW-0479">Metal-binding</keyword>
<feature type="compositionally biased region" description="Basic and acidic residues" evidence="4">
    <location>
        <begin position="273"/>
        <end position="287"/>
    </location>
</feature>
<feature type="compositionally biased region" description="Polar residues" evidence="4">
    <location>
        <begin position="294"/>
        <end position="307"/>
    </location>
</feature>
<dbReference type="InterPro" id="IPR000198">
    <property type="entry name" value="RhoGAP_dom"/>
</dbReference>